<dbReference type="InterPro" id="IPR001810">
    <property type="entry name" value="F-box_dom"/>
</dbReference>
<reference evidence="6" key="1">
    <citation type="submission" date="2015-01" db="EMBL/GenBank/DDBJ databases">
        <title>The Genome Sequence of Cryptococcus gattii CA1280.</title>
        <authorList>
            <consortium name="The Broad Institute Genomics Platform"/>
            <person name="Cuomo C."/>
            <person name="Litvintseva A."/>
            <person name="Chen Y."/>
            <person name="Heitman J."/>
            <person name="Sun S."/>
            <person name="Springer D."/>
            <person name="Dromer F."/>
            <person name="Young S."/>
            <person name="Zeng Q."/>
            <person name="Gargeya S."/>
            <person name="Abouelleil A."/>
            <person name="Alvarado L."/>
            <person name="Chapman S.B."/>
            <person name="Gainer-Dewar J."/>
            <person name="Goldberg J."/>
            <person name="Griggs A."/>
            <person name="Gujja S."/>
            <person name="Hansen M."/>
            <person name="Howarth C."/>
            <person name="Imamovic A."/>
            <person name="Larimer J."/>
            <person name="Murphy C."/>
            <person name="Naylor J."/>
            <person name="Pearson M."/>
            <person name="Priest M."/>
            <person name="Roberts A."/>
            <person name="Saif S."/>
            <person name="Shea T."/>
            <person name="Sykes S."/>
            <person name="Wortman J."/>
            <person name="Nusbaum C."/>
            <person name="Birren B."/>
        </authorList>
    </citation>
    <scope>NUCLEOTIDE SEQUENCE [LARGE SCALE GENOMIC DNA]</scope>
    <source>
        <strain evidence="6">CA1280</strain>
    </source>
</reference>
<dbReference type="GO" id="GO:0005737">
    <property type="term" value="C:cytoplasm"/>
    <property type="evidence" value="ECO:0007669"/>
    <property type="project" value="TreeGrafter"/>
</dbReference>
<dbReference type="Gene3D" id="2.130.10.10">
    <property type="entry name" value="YVTN repeat-like/Quinoprotein amine dehydrogenase"/>
    <property type="match status" value="1"/>
</dbReference>
<evidence type="ECO:0000256" key="1">
    <source>
        <dbReference type="ARBA" id="ARBA00022574"/>
    </source>
</evidence>
<gene>
    <name evidence="6" type="ORF">I312_03120</name>
</gene>
<dbReference type="PROSITE" id="PS00678">
    <property type="entry name" value="WD_REPEATS_1"/>
    <property type="match status" value="4"/>
</dbReference>
<evidence type="ECO:0000256" key="4">
    <source>
        <dbReference type="SAM" id="MobiDB-lite"/>
    </source>
</evidence>
<feature type="repeat" description="WD" evidence="3">
    <location>
        <begin position="619"/>
        <end position="658"/>
    </location>
</feature>
<dbReference type="GO" id="GO:0043130">
    <property type="term" value="F:ubiquitin binding"/>
    <property type="evidence" value="ECO:0007669"/>
    <property type="project" value="TreeGrafter"/>
</dbReference>
<feature type="compositionally biased region" description="Pro residues" evidence="4">
    <location>
        <begin position="34"/>
        <end position="48"/>
    </location>
</feature>
<sequence length="745" mass="81107">MAPADAPATRHTPSSPPAASPPARPGDLHGMPLTPSPPATMLSPPTPTTPTSGARTAAEYTDTAHVFTGVGINPPTPAPSPDPHTRPVSQLVYHDTLPPATIDPTPTPQCILAQYTSLPPLLRSKFLNLLIPHLTLHEALSLSRKIEPLLRRDFLRELPWEVALHVLSFASPSYVDVDDPQTLARAAQVSRYWNTLLQDETTWRDFLLARHRIGISVSHRNDQPQDPNATNYNTNNNRWGTLTRSRENSLGIGTGNNQACCIKRVTPFGLEKRVLNLSSGLTGLPPQSLSTPSTYKTRVKLAYLTETNWLTAGVLLAKHLSADDSVVTTLSFDESWIVVGMANSKIHVFSAVNGAWKRSLEGRAGHTQGVWAMVLVSPLVNPIPLRPERCGAQASTASTASASASASASTPLSNGWFGFISHPHHETATETEAYTQDERENQTGKTAEEDEDEREGGNLCGSVRGWQGLKTSLVVSGGCDKQVKVWDVETGQCIHSLPGHTSTIRCIKVLPHRAIAVSGSRDYTLRVWDIHRGRCLHTLRGHTKSVRCVEVWGNMAVSGSYDNTAKLWNLDTGECVQTFTGHYSQIYSIAFNGSLVITGSLDSTVRVWSPTTGECLALLQGHTALVGQLQLSGTTLVTGGSDGRVILFDLSSMSCIHRLCAHDNSVTCLQFDKRFIVSGGNDGRVKLWDVKTGGFVRELTKPCDAVWRTSFRGERIVVLCQREGRTCLEVVSFRPGEGERRGKGR</sequence>
<feature type="compositionally biased region" description="Low complexity" evidence="4">
    <location>
        <begin position="1"/>
        <end position="13"/>
    </location>
</feature>
<feature type="repeat" description="WD" evidence="3">
    <location>
        <begin position="659"/>
        <end position="698"/>
    </location>
</feature>
<feature type="compositionally biased region" description="Low complexity" evidence="4">
    <location>
        <begin position="228"/>
        <end position="237"/>
    </location>
</feature>
<dbReference type="GO" id="GO:0043161">
    <property type="term" value="P:proteasome-mediated ubiquitin-dependent protein catabolic process"/>
    <property type="evidence" value="ECO:0007669"/>
    <property type="project" value="TreeGrafter"/>
</dbReference>
<accession>A0A0D0VQ49</accession>
<dbReference type="PROSITE" id="PS50294">
    <property type="entry name" value="WD_REPEATS_REGION"/>
    <property type="match status" value="4"/>
</dbReference>
<dbReference type="CDD" id="cd00200">
    <property type="entry name" value="WD40"/>
    <property type="match status" value="1"/>
</dbReference>
<dbReference type="AlphaFoldDB" id="A0A0D0VQ49"/>
<feature type="repeat" description="WD" evidence="3">
    <location>
        <begin position="539"/>
        <end position="578"/>
    </location>
</feature>
<keyword evidence="1 3" id="KW-0853">WD repeat</keyword>
<feature type="region of interest" description="Disordered" evidence="4">
    <location>
        <begin position="1"/>
        <end position="55"/>
    </location>
</feature>
<dbReference type="GO" id="GO:0010992">
    <property type="term" value="P:ubiquitin recycling"/>
    <property type="evidence" value="ECO:0007669"/>
    <property type="project" value="TreeGrafter"/>
</dbReference>
<dbReference type="SMART" id="SM00320">
    <property type="entry name" value="WD40"/>
    <property type="match status" value="7"/>
</dbReference>
<evidence type="ECO:0000256" key="2">
    <source>
        <dbReference type="ARBA" id="ARBA00022737"/>
    </source>
</evidence>
<feature type="compositionally biased region" description="Pro residues" evidence="4">
    <location>
        <begin position="14"/>
        <end position="24"/>
    </location>
</feature>
<keyword evidence="2" id="KW-0677">Repeat</keyword>
<dbReference type="SUPFAM" id="SSF81383">
    <property type="entry name" value="F-box domain"/>
    <property type="match status" value="1"/>
</dbReference>
<evidence type="ECO:0000259" key="5">
    <source>
        <dbReference type="PROSITE" id="PS50181"/>
    </source>
</evidence>
<dbReference type="PANTHER" id="PTHR19849">
    <property type="entry name" value="PHOSPHOLIPASE A-2-ACTIVATING PROTEIN"/>
    <property type="match status" value="1"/>
</dbReference>
<dbReference type="Gene3D" id="1.20.1280.50">
    <property type="match status" value="1"/>
</dbReference>
<dbReference type="PRINTS" id="PR00320">
    <property type="entry name" value="GPROTEINBRPT"/>
</dbReference>
<dbReference type="InterPro" id="IPR020472">
    <property type="entry name" value="WD40_PAC1"/>
</dbReference>
<dbReference type="InterPro" id="IPR036047">
    <property type="entry name" value="F-box-like_dom_sf"/>
</dbReference>
<dbReference type="OrthoDB" id="190105at2759"/>
<dbReference type="PROSITE" id="PS50082">
    <property type="entry name" value="WD_REPEATS_2"/>
    <property type="match status" value="6"/>
</dbReference>
<feature type="repeat" description="WD" evidence="3">
    <location>
        <begin position="497"/>
        <end position="538"/>
    </location>
</feature>
<dbReference type="Pfam" id="PF12937">
    <property type="entry name" value="F-box-like"/>
    <property type="match status" value="1"/>
</dbReference>
<protein>
    <submittedName>
        <fullName evidence="6">Unplaced genomic scaffold supercont1.8, whole genome shotgun sequence</fullName>
    </submittedName>
</protein>
<feature type="region of interest" description="Disordered" evidence="4">
    <location>
        <begin position="428"/>
        <end position="458"/>
    </location>
</feature>
<evidence type="ECO:0000256" key="3">
    <source>
        <dbReference type="PROSITE-ProRule" id="PRU00221"/>
    </source>
</evidence>
<dbReference type="InterPro" id="IPR019775">
    <property type="entry name" value="WD40_repeat_CS"/>
</dbReference>
<name>A0A0D0VQ49_CRYGA</name>
<dbReference type="Pfam" id="PF00400">
    <property type="entry name" value="WD40"/>
    <property type="match status" value="6"/>
</dbReference>
<feature type="domain" description="F-box" evidence="5">
    <location>
        <begin position="152"/>
        <end position="206"/>
    </location>
</feature>
<dbReference type="GO" id="GO:0005634">
    <property type="term" value="C:nucleus"/>
    <property type="evidence" value="ECO:0007669"/>
    <property type="project" value="TreeGrafter"/>
</dbReference>
<proteinExistence type="predicted"/>
<dbReference type="EMBL" id="KN847980">
    <property type="protein sequence ID" value="KIR47360.1"/>
    <property type="molecule type" value="Genomic_DNA"/>
</dbReference>
<dbReference type="InterPro" id="IPR015943">
    <property type="entry name" value="WD40/YVTN_repeat-like_dom_sf"/>
</dbReference>
<dbReference type="InterPro" id="IPR001680">
    <property type="entry name" value="WD40_rpt"/>
</dbReference>
<feature type="repeat" description="WD" evidence="3">
    <location>
        <begin position="472"/>
        <end position="496"/>
    </location>
</feature>
<evidence type="ECO:0000313" key="6">
    <source>
        <dbReference type="EMBL" id="KIR47360.1"/>
    </source>
</evidence>
<dbReference type="PANTHER" id="PTHR19849:SF1">
    <property type="entry name" value="F-BOX_WD REPEAT-CONTAINING PROTEIN 7"/>
    <property type="match status" value="1"/>
</dbReference>
<feature type="region of interest" description="Disordered" evidence="4">
    <location>
        <begin position="67"/>
        <end position="89"/>
    </location>
</feature>
<dbReference type="InterPro" id="IPR036322">
    <property type="entry name" value="WD40_repeat_dom_sf"/>
</dbReference>
<feature type="repeat" description="WD" evidence="3">
    <location>
        <begin position="579"/>
        <end position="618"/>
    </location>
</feature>
<dbReference type="HOGENOM" id="CLU_000288_103_2_1"/>
<dbReference type="SUPFAM" id="SSF50978">
    <property type="entry name" value="WD40 repeat-like"/>
    <property type="match status" value="1"/>
</dbReference>
<dbReference type="PROSITE" id="PS50181">
    <property type="entry name" value="FBOX"/>
    <property type="match status" value="1"/>
</dbReference>
<feature type="region of interest" description="Disordered" evidence="4">
    <location>
        <begin position="219"/>
        <end position="238"/>
    </location>
</feature>
<organism evidence="6">
    <name type="scientific">Cryptococcus bacillisporus CA1280</name>
    <dbReference type="NCBI Taxonomy" id="1296109"/>
    <lineage>
        <taxon>Eukaryota</taxon>
        <taxon>Fungi</taxon>
        <taxon>Dikarya</taxon>
        <taxon>Basidiomycota</taxon>
        <taxon>Agaricomycotina</taxon>
        <taxon>Tremellomycetes</taxon>
        <taxon>Tremellales</taxon>
        <taxon>Cryptococcaceae</taxon>
        <taxon>Cryptococcus</taxon>
        <taxon>Cryptococcus gattii species complex</taxon>
    </lineage>
</organism>